<protein>
    <submittedName>
        <fullName evidence="1">Uncharacterized protein</fullName>
    </submittedName>
</protein>
<dbReference type="AlphaFoldDB" id="A0A923I3L7"/>
<organism evidence="1 2">
    <name type="scientific">Undibacterium rugosum</name>
    <dbReference type="NCBI Taxonomy" id="2762291"/>
    <lineage>
        <taxon>Bacteria</taxon>
        <taxon>Pseudomonadati</taxon>
        <taxon>Pseudomonadota</taxon>
        <taxon>Betaproteobacteria</taxon>
        <taxon>Burkholderiales</taxon>
        <taxon>Oxalobacteraceae</taxon>
        <taxon>Undibacterium</taxon>
    </lineage>
</organism>
<sequence length="235" mass="26256">MKTSKKINGKLVGLSKLRVQLWLAAVLEGSRQANIEQMLNCLSRQKSECDPADFDPNKWYRYSAFSSSPLPELISKIDKMVPGTARIYRSGFERLPLFLVLGKDESACKRTVSSLLADAKLYQSGKSVTEKSHTLLQYMVGYQFGEAWRESHADLDQLIANPKNNAIAKSCKAKNLSSRTMLAIVALWILAQTSDDPKATDYTDYFLLGILGQPLSDKFGKLVADFILEMYEEAG</sequence>
<name>A0A923I3L7_9BURK</name>
<dbReference type="EMBL" id="JACOGG010000030">
    <property type="protein sequence ID" value="MBC3937081.1"/>
    <property type="molecule type" value="Genomic_DNA"/>
</dbReference>
<keyword evidence="2" id="KW-1185">Reference proteome</keyword>
<comment type="caution">
    <text evidence="1">The sequence shown here is derived from an EMBL/GenBank/DDBJ whole genome shotgun (WGS) entry which is preliminary data.</text>
</comment>
<accession>A0A923I3L7</accession>
<reference evidence="1" key="1">
    <citation type="submission" date="2020-08" db="EMBL/GenBank/DDBJ databases">
        <title>Novel species isolated from subtropical streams in China.</title>
        <authorList>
            <person name="Lu H."/>
        </authorList>
    </citation>
    <scope>NUCLEOTIDE SEQUENCE</scope>
    <source>
        <strain evidence="1">CY7W</strain>
    </source>
</reference>
<gene>
    <name evidence="1" type="ORF">H8K47_17125</name>
</gene>
<dbReference type="RefSeq" id="WP_186882595.1">
    <property type="nucleotide sequence ID" value="NZ_JACOGG010000030.1"/>
</dbReference>
<dbReference type="Proteomes" id="UP000612361">
    <property type="component" value="Unassembled WGS sequence"/>
</dbReference>
<proteinExistence type="predicted"/>
<evidence type="ECO:0000313" key="2">
    <source>
        <dbReference type="Proteomes" id="UP000612361"/>
    </source>
</evidence>
<evidence type="ECO:0000313" key="1">
    <source>
        <dbReference type="EMBL" id="MBC3937081.1"/>
    </source>
</evidence>